<evidence type="ECO:0000313" key="2">
    <source>
        <dbReference type="EMBL" id="GAA4865875.1"/>
    </source>
</evidence>
<dbReference type="EMBL" id="BAABJY010000002">
    <property type="protein sequence ID" value="GAA4865875.1"/>
    <property type="molecule type" value="Genomic_DNA"/>
</dbReference>
<reference evidence="3" key="1">
    <citation type="journal article" date="2019" name="Int. J. Syst. Evol. Microbiol.">
        <title>The Global Catalogue of Microorganisms (GCM) 10K type strain sequencing project: providing services to taxonomists for standard genome sequencing and annotation.</title>
        <authorList>
            <consortium name="The Broad Institute Genomics Platform"/>
            <consortium name="The Broad Institute Genome Sequencing Center for Infectious Disease"/>
            <person name="Wu L."/>
            <person name="Ma J."/>
        </authorList>
    </citation>
    <scope>NUCLEOTIDE SEQUENCE [LARGE SCALE GENOMIC DNA]</scope>
    <source>
        <strain evidence="3">JCM 18392</strain>
    </source>
</reference>
<evidence type="ECO:0000256" key="1">
    <source>
        <dbReference type="SAM" id="MobiDB-lite"/>
    </source>
</evidence>
<dbReference type="Pfam" id="PF06853">
    <property type="entry name" value="DUF1249"/>
    <property type="match status" value="1"/>
</dbReference>
<dbReference type="PANTHER" id="PTHR38774">
    <property type="entry name" value="CYTOPLASMIC PROTEIN-RELATED"/>
    <property type="match status" value="1"/>
</dbReference>
<sequence>MQKVSARNALRLPKLSRFGWLMGLYAENHARLARLFAPGLLQPGLYVSSIGDNLDVHLQVLAQHPYTAEIRLTYDVRDPQTGEPDPSAFLRLYRDAGQLEATHCYVGRRWQDVIGMYPPPAEVLDHRMRMNTFLGKWLQFLAERGHGVATLLPIDAAPESPPWPEAAGPGEGSSEKTLSGLEAAPMLGSGGNPSRRQR</sequence>
<feature type="region of interest" description="Disordered" evidence="1">
    <location>
        <begin position="155"/>
        <end position="198"/>
    </location>
</feature>
<protein>
    <recommendedName>
        <fullName evidence="4">DUF1249 domain-containing protein</fullName>
    </recommendedName>
</protein>
<dbReference type="PANTHER" id="PTHR38774:SF1">
    <property type="entry name" value="CYTOPLASMIC PROTEIN"/>
    <property type="match status" value="1"/>
</dbReference>
<comment type="caution">
    <text evidence="2">The sequence shown here is derived from an EMBL/GenBank/DDBJ whole genome shotgun (WGS) entry which is preliminary data.</text>
</comment>
<name>A0ABP9E0J7_9GAMM</name>
<evidence type="ECO:0000313" key="3">
    <source>
        <dbReference type="Proteomes" id="UP001501323"/>
    </source>
</evidence>
<accession>A0ABP9E0J7</accession>
<proteinExistence type="predicted"/>
<organism evidence="2 3">
    <name type="scientific">Luteimonas vadosa</name>
    <dbReference type="NCBI Taxonomy" id="1165507"/>
    <lineage>
        <taxon>Bacteria</taxon>
        <taxon>Pseudomonadati</taxon>
        <taxon>Pseudomonadota</taxon>
        <taxon>Gammaproteobacteria</taxon>
        <taxon>Lysobacterales</taxon>
        <taxon>Lysobacteraceae</taxon>
        <taxon>Luteimonas</taxon>
    </lineage>
</organism>
<dbReference type="InterPro" id="IPR009659">
    <property type="entry name" value="DUF1249"/>
</dbReference>
<gene>
    <name evidence="2" type="ORF">GCM10023332_17550</name>
</gene>
<evidence type="ECO:0008006" key="4">
    <source>
        <dbReference type="Google" id="ProtNLM"/>
    </source>
</evidence>
<keyword evidence="3" id="KW-1185">Reference proteome</keyword>
<dbReference type="Proteomes" id="UP001501323">
    <property type="component" value="Unassembled WGS sequence"/>
</dbReference>